<accession>A0A397BHZ5</accession>
<feature type="compositionally biased region" description="Polar residues" evidence="1">
    <location>
        <begin position="74"/>
        <end position="93"/>
    </location>
</feature>
<evidence type="ECO:0000313" key="7">
    <source>
        <dbReference type="EMBL" id="RHY85842.1"/>
    </source>
</evidence>
<organism evidence="3 15">
    <name type="scientific">Aphanomyces astaci</name>
    <name type="common">Crayfish plague agent</name>
    <dbReference type="NCBI Taxonomy" id="112090"/>
    <lineage>
        <taxon>Eukaryota</taxon>
        <taxon>Sar</taxon>
        <taxon>Stramenopiles</taxon>
        <taxon>Oomycota</taxon>
        <taxon>Saprolegniomycetes</taxon>
        <taxon>Saprolegniales</taxon>
        <taxon>Verrucalvaceae</taxon>
        <taxon>Aphanomyces</taxon>
    </lineage>
</organism>
<feature type="region of interest" description="Disordered" evidence="1">
    <location>
        <begin position="63"/>
        <end position="93"/>
    </location>
</feature>
<evidence type="ECO:0000313" key="3">
    <source>
        <dbReference type="EMBL" id="RHY19316.1"/>
    </source>
</evidence>
<evidence type="ECO:0000313" key="10">
    <source>
        <dbReference type="EMBL" id="RHZ39096.1"/>
    </source>
</evidence>
<reference evidence="11 17" key="1">
    <citation type="journal article" date="2018" name="J. Invertebr. Pathol.">
        <title>New genotyping method for the causative agent of crayfish plague (Aphanomyces astaci) based on whole genome data.</title>
        <authorList>
            <person name="Minardi D."/>
            <person name="Studholme D.J."/>
            <person name="van der Giezen M."/>
            <person name="Pretto T."/>
            <person name="Oidtmann B."/>
        </authorList>
    </citation>
    <scope>NUCLEOTIDE SEQUENCE [LARGE SCALE GENOMIC DNA]</scope>
    <source>
        <strain evidence="11 17">KB13</strain>
    </source>
</reference>
<evidence type="ECO:0000313" key="13">
    <source>
        <dbReference type="Proteomes" id="UP000265716"/>
    </source>
</evidence>
<evidence type="ECO:0000313" key="15">
    <source>
        <dbReference type="Proteomes" id="UP000266239"/>
    </source>
</evidence>
<protein>
    <submittedName>
        <fullName evidence="3">Uncharacterized protein</fullName>
    </submittedName>
</protein>
<dbReference type="Proteomes" id="UP000275652">
    <property type="component" value="Unassembled WGS sequence"/>
</dbReference>
<dbReference type="Proteomes" id="UP000265716">
    <property type="component" value="Unassembled WGS sequence"/>
</dbReference>
<dbReference type="VEuPathDB" id="FungiDB:H257_15164"/>
<proteinExistence type="predicted"/>
<dbReference type="Proteomes" id="UP000266239">
    <property type="component" value="Unassembled WGS sequence"/>
</dbReference>
<comment type="caution">
    <text evidence="3">The sequence shown here is derived from an EMBL/GenBank/DDBJ whole genome shotgun (WGS) entry which is preliminary data.</text>
</comment>
<evidence type="ECO:0000313" key="18">
    <source>
        <dbReference type="Proteomes" id="UP000283543"/>
    </source>
</evidence>
<dbReference type="EMBL" id="QUTD01003497">
    <property type="protein sequence ID" value="RHY72600.1"/>
    <property type="molecule type" value="Genomic_DNA"/>
</dbReference>
<dbReference type="AlphaFoldDB" id="A0A397BHZ5"/>
<evidence type="ECO:0000313" key="6">
    <source>
        <dbReference type="EMBL" id="RHY78444.1"/>
    </source>
</evidence>
<dbReference type="Proteomes" id="UP000286510">
    <property type="component" value="Unassembled WGS sequence"/>
</dbReference>
<evidence type="ECO:0000313" key="14">
    <source>
        <dbReference type="Proteomes" id="UP000266196"/>
    </source>
</evidence>
<dbReference type="Proteomes" id="UP000285430">
    <property type="component" value="Unassembled WGS sequence"/>
</dbReference>
<dbReference type="EMBL" id="QUTC01000422">
    <property type="protein sequence ID" value="RHY78444.1"/>
    <property type="molecule type" value="Genomic_DNA"/>
</dbReference>
<dbReference type="Proteomes" id="UP000283543">
    <property type="component" value="Unassembled WGS sequence"/>
</dbReference>
<name>A0A397BHZ5_APHAT</name>
<evidence type="ECO:0000313" key="8">
    <source>
        <dbReference type="EMBL" id="RHZ08210.1"/>
    </source>
</evidence>
<evidence type="ECO:0000313" key="11">
    <source>
        <dbReference type="EMBL" id="RLO11965.1"/>
    </source>
</evidence>
<evidence type="ECO:0000313" key="21">
    <source>
        <dbReference type="Proteomes" id="UP000286510"/>
    </source>
</evidence>
<evidence type="ECO:0000313" key="12">
    <source>
        <dbReference type="Proteomes" id="UP000265427"/>
    </source>
</evidence>
<dbReference type="EMBL" id="QUTF01015919">
    <property type="protein sequence ID" value="RHZ08210.1"/>
    <property type="molecule type" value="Genomic_DNA"/>
</dbReference>
<evidence type="ECO:0000313" key="20">
    <source>
        <dbReference type="Proteomes" id="UP000285712"/>
    </source>
</evidence>
<feature type="region of interest" description="Disordered" evidence="1">
    <location>
        <begin position="1"/>
        <end position="38"/>
    </location>
</feature>
<feature type="compositionally biased region" description="Basic and acidic residues" evidence="1">
    <location>
        <begin position="12"/>
        <end position="38"/>
    </location>
</feature>
<dbReference type="EMBL" id="QUTB01011187">
    <property type="protein sequence ID" value="RHY38362.1"/>
    <property type="molecule type" value="Genomic_DNA"/>
</dbReference>
<reference evidence="12 13" key="2">
    <citation type="submission" date="2018-08" db="EMBL/GenBank/DDBJ databases">
        <title>Aphanomyces genome sequencing and annotation.</title>
        <authorList>
            <person name="Minardi D."/>
            <person name="Oidtmann B."/>
            <person name="Van Der Giezen M."/>
            <person name="Studholme D.J."/>
        </authorList>
    </citation>
    <scope>NUCLEOTIDE SEQUENCE [LARGE SCALE GENOMIC DNA]</scope>
    <source>
        <strain evidence="10 14">197901</strain>
        <strain evidence="5 16">D2</strain>
        <strain evidence="9 19">Da</strain>
        <strain evidence="8 21">FDL457</strain>
        <strain evidence="2 12">Kv</strain>
        <strain evidence="6 13">SA</strain>
        <strain evidence="4 18">Si</strain>
        <strain evidence="7 20">Sv</strain>
        <strain evidence="3 15">Yx</strain>
    </source>
</reference>
<dbReference type="EMBL" id="QUTH01005845">
    <property type="protein sequence ID" value="RHZ08727.1"/>
    <property type="molecule type" value="Genomic_DNA"/>
</dbReference>
<dbReference type="EMBL" id="QUTG01005339">
    <property type="protein sequence ID" value="RHY85842.1"/>
    <property type="molecule type" value="Genomic_DNA"/>
</dbReference>
<dbReference type="Proteomes" id="UP000266643">
    <property type="component" value="Unassembled WGS sequence"/>
</dbReference>
<evidence type="ECO:0000313" key="19">
    <source>
        <dbReference type="Proteomes" id="UP000285430"/>
    </source>
</evidence>
<dbReference type="EMBL" id="QUTA01004551">
    <property type="protein sequence ID" value="RHY19316.1"/>
    <property type="molecule type" value="Genomic_DNA"/>
</dbReference>
<sequence>MTFALHLNPQHPGDDRPSYYDRNRDQVRENQRQYRESNREKIRAIHKAYYLKNRAKITAYKRERWHQKKASNAKVAQSKTDSPQTTNTTSYQCPESWQLPNLSHSHRPSASVKMHVGFLLNA</sequence>
<dbReference type="EMBL" id="QUSZ01011578">
    <property type="protein sequence ID" value="RHX96998.1"/>
    <property type="molecule type" value="Genomic_DNA"/>
</dbReference>
<evidence type="ECO:0000313" key="9">
    <source>
        <dbReference type="EMBL" id="RHZ08727.1"/>
    </source>
</evidence>
<dbReference type="EMBL" id="QUTE01004161">
    <property type="protein sequence ID" value="RHZ39096.1"/>
    <property type="molecule type" value="Genomic_DNA"/>
</dbReference>
<evidence type="ECO:0000313" key="2">
    <source>
        <dbReference type="EMBL" id="RHX96998.1"/>
    </source>
</evidence>
<dbReference type="Proteomes" id="UP000265427">
    <property type="component" value="Unassembled WGS sequence"/>
</dbReference>
<dbReference type="Proteomes" id="UP000266196">
    <property type="component" value="Unassembled WGS sequence"/>
</dbReference>
<evidence type="ECO:0000313" key="16">
    <source>
        <dbReference type="Proteomes" id="UP000266643"/>
    </source>
</evidence>
<dbReference type="Proteomes" id="UP000285712">
    <property type="component" value="Unassembled WGS sequence"/>
</dbReference>
<evidence type="ECO:0000313" key="4">
    <source>
        <dbReference type="EMBL" id="RHY38362.1"/>
    </source>
</evidence>
<evidence type="ECO:0000313" key="17">
    <source>
        <dbReference type="Proteomes" id="UP000275652"/>
    </source>
</evidence>
<evidence type="ECO:0000256" key="1">
    <source>
        <dbReference type="SAM" id="MobiDB-lite"/>
    </source>
</evidence>
<evidence type="ECO:0000313" key="5">
    <source>
        <dbReference type="EMBL" id="RHY72600.1"/>
    </source>
</evidence>
<gene>
    <name evidence="3" type="ORF">DYB25_003847</name>
    <name evidence="8" type="ORF">DYB26_008735</name>
    <name evidence="11" type="ORF">DYB28_002000</name>
    <name evidence="5" type="ORF">DYB30_007946</name>
    <name evidence="10" type="ORF">DYB31_010588</name>
    <name evidence="4" type="ORF">DYB34_005074</name>
    <name evidence="7" type="ORF">DYB35_011102</name>
    <name evidence="2" type="ORF">DYB36_009272</name>
    <name evidence="9" type="ORF">DYB37_010353</name>
    <name evidence="6" type="ORF">DYB38_008636</name>
</gene>
<dbReference type="EMBL" id="QUTI01014696">
    <property type="protein sequence ID" value="RLO11965.1"/>
    <property type="molecule type" value="Genomic_DNA"/>
</dbReference>